<name>A0A8S0XBG5_9FIRM</name>
<accession>A0A8S0XBG5</accession>
<gene>
    <name evidence="1" type="ORF">DEACI_1859</name>
    <name evidence="2" type="ORF">DEACI_2992</name>
</gene>
<keyword evidence="3" id="KW-1185">Reference proteome</keyword>
<dbReference type="Proteomes" id="UP001071230">
    <property type="component" value="Unassembled WGS sequence"/>
</dbReference>
<dbReference type="EMBL" id="CDGJ01000082">
    <property type="protein sequence ID" value="CEJ08515.1"/>
    <property type="molecule type" value="Genomic_DNA"/>
</dbReference>
<dbReference type="Proteomes" id="UP000836597">
    <property type="component" value="Chromosome"/>
</dbReference>
<sequence>MTKYTGCLALNLPNKPMNTVLWINFDKQVYIIRHNLHFDNFGLMLDGNILNQLLQPYINTLDKNFTPIFRTLYYMVLTGENNVFIASIFHNNIKILILYI</sequence>
<evidence type="ECO:0000313" key="2">
    <source>
        <dbReference type="EMBL" id="CEJ08515.1"/>
    </source>
</evidence>
<dbReference type="KEGG" id="aacx:DEACI_1859"/>
<organism evidence="1">
    <name type="scientific">Acididesulfobacillus acetoxydans</name>
    <dbReference type="NCBI Taxonomy" id="1561005"/>
    <lineage>
        <taxon>Bacteria</taxon>
        <taxon>Bacillati</taxon>
        <taxon>Bacillota</taxon>
        <taxon>Clostridia</taxon>
        <taxon>Eubacteriales</taxon>
        <taxon>Peptococcaceae</taxon>
        <taxon>Acididesulfobacillus</taxon>
    </lineage>
</organism>
<reference evidence="1" key="2">
    <citation type="submission" date="2020-01" db="EMBL/GenBank/DDBJ databases">
        <authorList>
            <person name="Hornung B."/>
        </authorList>
    </citation>
    <scope>NUCLEOTIDE SEQUENCE</scope>
    <source>
        <strain evidence="1">PacBioINE</strain>
    </source>
</reference>
<reference evidence="2" key="1">
    <citation type="submission" date="2014-11" db="EMBL/GenBank/DDBJ databases">
        <authorList>
            <person name="Hornung B.V."/>
        </authorList>
    </citation>
    <scope>NUCLEOTIDE SEQUENCE</scope>
    <source>
        <strain evidence="2">INE</strain>
    </source>
</reference>
<proteinExistence type="predicted"/>
<dbReference type="AlphaFoldDB" id="A0A8S0XBG5"/>
<evidence type="ECO:0000313" key="1">
    <source>
        <dbReference type="EMBL" id="CAA7601206.1"/>
    </source>
</evidence>
<protein>
    <submittedName>
        <fullName evidence="1">Uncharacterized protein</fullName>
    </submittedName>
</protein>
<evidence type="ECO:0000313" key="3">
    <source>
        <dbReference type="Proteomes" id="UP001071230"/>
    </source>
</evidence>
<dbReference type="EMBL" id="LR746496">
    <property type="protein sequence ID" value="CAA7601206.1"/>
    <property type="molecule type" value="Genomic_DNA"/>
</dbReference>